<dbReference type="GO" id="GO:0004400">
    <property type="term" value="F:histidinol-phosphate transaminase activity"/>
    <property type="evidence" value="ECO:0007669"/>
    <property type="project" value="UniProtKB-EC"/>
</dbReference>
<dbReference type="EMBL" id="CP001614">
    <property type="protein sequence ID" value="ACR11674.1"/>
    <property type="molecule type" value="Genomic_DNA"/>
</dbReference>
<protein>
    <recommendedName>
        <fullName evidence="3">histidinol-phosphate transaminase</fullName>
        <ecNumber evidence="3">2.6.1.9</ecNumber>
    </recommendedName>
</protein>
<dbReference type="AlphaFoldDB" id="C5BQB6"/>
<dbReference type="Gene3D" id="3.40.640.10">
    <property type="entry name" value="Type I PLP-dependent aspartate aminotransferase-like (Major domain)"/>
    <property type="match status" value="1"/>
</dbReference>
<evidence type="ECO:0000256" key="3">
    <source>
        <dbReference type="ARBA" id="ARBA00012748"/>
    </source>
</evidence>
<dbReference type="InterPro" id="IPR015424">
    <property type="entry name" value="PyrdxlP-dep_Trfase"/>
</dbReference>
<dbReference type="CDD" id="cd00609">
    <property type="entry name" value="AAT_like"/>
    <property type="match status" value="1"/>
</dbReference>
<dbReference type="RefSeq" id="WP_015817786.1">
    <property type="nucleotide sequence ID" value="NC_012997.1"/>
</dbReference>
<keyword evidence="5" id="KW-0028">Amino-acid biosynthesis</keyword>
<evidence type="ECO:0000256" key="2">
    <source>
        <dbReference type="ARBA" id="ARBA00007970"/>
    </source>
</evidence>
<name>C5BQB6_TERTT</name>
<dbReference type="GO" id="GO:0000105">
    <property type="term" value="P:L-histidine biosynthetic process"/>
    <property type="evidence" value="ECO:0007669"/>
    <property type="project" value="UniProtKB-KW"/>
</dbReference>
<dbReference type="Pfam" id="PF00155">
    <property type="entry name" value="Aminotran_1_2"/>
    <property type="match status" value="1"/>
</dbReference>
<comment type="similarity">
    <text evidence="2">Belongs to the class-II pyridoxal-phosphate-dependent aminotransferase family. Histidinol-phosphate aminotransferase subfamily.</text>
</comment>
<evidence type="ECO:0000256" key="7">
    <source>
        <dbReference type="ARBA" id="ARBA00022898"/>
    </source>
</evidence>
<evidence type="ECO:0000256" key="1">
    <source>
        <dbReference type="ARBA" id="ARBA00005011"/>
    </source>
</evidence>
<keyword evidence="4 11" id="KW-0032">Aminotransferase</keyword>
<dbReference type="OrthoDB" id="9813612at2"/>
<evidence type="ECO:0000256" key="6">
    <source>
        <dbReference type="ARBA" id="ARBA00022679"/>
    </source>
</evidence>
<dbReference type="PANTHER" id="PTHR43643">
    <property type="entry name" value="HISTIDINOL-PHOSPHATE AMINOTRANSFERASE 2"/>
    <property type="match status" value="1"/>
</dbReference>
<dbReference type="GO" id="GO:0030170">
    <property type="term" value="F:pyridoxal phosphate binding"/>
    <property type="evidence" value="ECO:0007669"/>
    <property type="project" value="InterPro"/>
</dbReference>
<dbReference type="Proteomes" id="UP000009080">
    <property type="component" value="Chromosome"/>
</dbReference>
<dbReference type="HOGENOM" id="CLU_017584_3_3_6"/>
<dbReference type="InterPro" id="IPR015421">
    <property type="entry name" value="PyrdxlP-dep_Trfase_major"/>
</dbReference>
<dbReference type="SUPFAM" id="SSF53383">
    <property type="entry name" value="PLP-dependent transferases"/>
    <property type="match status" value="1"/>
</dbReference>
<evidence type="ECO:0000313" key="11">
    <source>
        <dbReference type="EMBL" id="ACR11674.1"/>
    </source>
</evidence>
<dbReference type="KEGG" id="ttu:TERTU_0964"/>
<keyword evidence="6 11" id="KW-0808">Transferase</keyword>
<comment type="catalytic activity">
    <reaction evidence="9">
        <text>L-histidinol phosphate + 2-oxoglutarate = 3-(imidazol-4-yl)-2-oxopropyl phosphate + L-glutamate</text>
        <dbReference type="Rhea" id="RHEA:23744"/>
        <dbReference type="ChEBI" id="CHEBI:16810"/>
        <dbReference type="ChEBI" id="CHEBI:29985"/>
        <dbReference type="ChEBI" id="CHEBI:57766"/>
        <dbReference type="ChEBI" id="CHEBI:57980"/>
        <dbReference type="EC" id="2.6.1.9"/>
    </reaction>
</comment>
<sequence>MSIFKEHINRMSAYKPPLDGRDPKQHLLLDFNERTLPVSAAVEEALVAYIRDGRLQMYPAYGDIAEQIARYARVEADQVMITNGSDQGIDLVIRASSREGDEAIIPGPSFAMYLQCAKVENLVIHQPQYTREKGYPLQEVLGLINEKTRLITVANPNNPSGTILPREEIVTLAKAAPEAVILVDECYFEYCSVTVADLVAQYPNIVITRTFSKTWGIPSLRLGYIISARENILPLLNVRGPYDINQLAIVAIRAALANLDGVESYVDEVMQQSKPRLETYLDSKGIEYWPSGGNFLWVFFADPVSTEARLQAAGILVRPKLDGEGRLGLRITLGTLEQTEHLLAVLEGAVGV</sequence>
<dbReference type="PANTHER" id="PTHR43643:SF6">
    <property type="entry name" value="HISTIDINOL-PHOSPHATE AMINOTRANSFERASE"/>
    <property type="match status" value="1"/>
</dbReference>
<evidence type="ECO:0000256" key="4">
    <source>
        <dbReference type="ARBA" id="ARBA00022576"/>
    </source>
</evidence>
<comment type="pathway">
    <text evidence="1">Amino-acid biosynthesis; L-histidine biosynthesis; L-histidine from 5-phospho-alpha-D-ribose 1-diphosphate: step 7/9.</text>
</comment>
<keyword evidence="8" id="KW-0368">Histidine biosynthesis</keyword>
<evidence type="ECO:0000256" key="5">
    <source>
        <dbReference type="ARBA" id="ARBA00022605"/>
    </source>
</evidence>
<reference evidence="11 12" key="1">
    <citation type="journal article" date="2009" name="PLoS ONE">
        <title>The complete genome of Teredinibacter turnerae T7901: an intracellular endosymbiont of marine wood-boring bivalves (shipworms).</title>
        <authorList>
            <person name="Yang J.C."/>
            <person name="Madupu R."/>
            <person name="Durkin A.S."/>
            <person name="Ekborg N.A."/>
            <person name="Pedamallu C.S."/>
            <person name="Hostetler J.B."/>
            <person name="Radune D."/>
            <person name="Toms B.S."/>
            <person name="Henrissat B."/>
            <person name="Coutinho P.M."/>
            <person name="Schwarz S."/>
            <person name="Field L."/>
            <person name="Trindade-Silva A.E."/>
            <person name="Soares C.A.G."/>
            <person name="Elshahawi S."/>
            <person name="Hanora A."/>
            <person name="Schmidt E.W."/>
            <person name="Haygood M.G."/>
            <person name="Posfai J."/>
            <person name="Benner J."/>
            <person name="Madinger C."/>
            <person name="Nove J."/>
            <person name="Anton B."/>
            <person name="Chaudhary K."/>
            <person name="Foster J."/>
            <person name="Holman A."/>
            <person name="Kumar S."/>
            <person name="Lessard P.A."/>
            <person name="Luyten Y.A."/>
            <person name="Slatko B."/>
            <person name="Wood N."/>
            <person name="Wu B."/>
            <person name="Teplitski M."/>
            <person name="Mougous J.D."/>
            <person name="Ward N."/>
            <person name="Eisen J.A."/>
            <person name="Badger J.H."/>
            <person name="Distel D.L."/>
        </authorList>
    </citation>
    <scope>NUCLEOTIDE SEQUENCE [LARGE SCALE GENOMIC DNA]</scope>
    <source>
        <strain evidence="12">ATCC 39867 / T7901</strain>
    </source>
</reference>
<evidence type="ECO:0000256" key="9">
    <source>
        <dbReference type="ARBA" id="ARBA00047481"/>
    </source>
</evidence>
<keyword evidence="12" id="KW-1185">Reference proteome</keyword>
<dbReference type="InterPro" id="IPR015422">
    <property type="entry name" value="PyrdxlP-dep_Trfase_small"/>
</dbReference>
<dbReference type="Gene3D" id="3.90.1150.10">
    <property type="entry name" value="Aspartate Aminotransferase, domain 1"/>
    <property type="match status" value="1"/>
</dbReference>
<dbReference type="InterPro" id="IPR050106">
    <property type="entry name" value="HistidinolP_aminotransfase"/>
</dbReference>
<accession>C5BQB6</accession>
<evidence type="ECO:0000259" key="10">
    <source>
        <dbReference type="Pfam" id="PF00155"/>
    </source>
</evidence>
<feature type="domain" description="Aminotransferase class I/classII large" evidence="10">
    <location>
        <begin position="37"/>
        <end position="345"/>
    </location>
</feature>
<proteinExistence type="inferred from homology"/>
<organism evidence="11 12">
    <name type="scientific">Teredinibacter turnerae (strain ATCC 39867 / T7901)</name>
    <dbReference type="NCBI Taxonomy" id="377629"/>
    <lineage>
        <taxon>Bacteria</taxon>
        <taxon>Pseudomonadati</taxon>
        <taxon>Pseudomonadota</taxon>
        <taxon>Gammaproteobacteria</taxon>
        <taxon>Cellvibrionales</taxon>
        <taxon>Cellvibrionaceae</taxon>
        <taxon>Teredinibacter</taxon>
    </lineage>
</organism>
<dbReference type="STRING" id="377629.TERTU_0964"/>
<keyword evidence="7" id="KW-0663">Pyridoxal phosphate</keyword>
<dbReference type="eggNOG" id="COG0079">
    <property type="taxonomic scope" value="Bacteria"/>
</dbReference>
<gene>
    <name evidence="11" type="primary">hisC</name>
    <name evidence="11" type="ordered locus">TERTU_0964</name>
</gene>
<evidence type="ECO:0000256" key="8">
    <source>
        <dbReference type="ARBA" id="ARBA00023102"/>
    </source>
</evidence>
<dbReference type="InterPro" id="IPR004839">
    <property type="entry name" value="Aminotransferase_I/II_large"/>
</dbReference>
<dbReference type="EC" id="2.6.1.9" evidence="3"/>
<evidence type="ECO:0000313" key="12">
    <source>
        <dbReference type="Proteomes" id="UP000009080"/>
    </source>
</evidence>